<dbReference type="AlphaFoldDB" id="A0A9D4VEP8"/>
<keyword evidence="2" id="KW-1185">Reference proteome</keyword>
<protein>
    <submittedName>
        <fullName evidence="1">Uncharacterized protein</fullName>
    </submittedName>
</protein>
<accession>A0A9D4VEP8</accession>
<evidence type="ECO:0000313" key="1">
    <source>
        <dbReference type="EMBL" id="KAI5084898.1"/>
    </source>
</evidence>
<organism evidence="1 2">
    <name type="scientific">Adiantum capillus-veneris</name>
    <name type="common">Maidenhair fern</name>
    <dbReference type="NCBI Taxonomy" id="13818"/>
    <lineage>
        <taxon>Eukaryota</taxon>
        <taxon>Viridiplantae</taxon>
        <taxon>Streptophyta</taxon>
        <taxon>Embryophyta</taxon>
        <taxon>Tracheophyta</taxon>
        <taxon>Polypodiopsida</taxon>
        <taxon>Polypodiidae</taxon>
        <taxon>Polypodiales</taxon>
        <taxon>Pteridineae</taxon>
        <taxon>Pteridaceae</taxon>
        <taxon>Vittarioideae</taxon>
        <taxon>Adiantum</taxon>
    </lineage>
</organism>
<dbReference type="Proteomes" id="UP000886520">
    <property type="component" value="Chromosome 1"/>
</dbReference>
<gene>
    <name evidence="1" type="ORF">GOP47_0001067</name>
</gene>
<name>A0A9D4VEP8_ADICA</name>
<proteinExistence type="predicted"/>
<sequence length="101" mass="10671">EGPVIGGATNGEVASGQSKVGEGLLKRKGNIVEQEVELQRGVLLKGSRARAVVATIEEAEDSLLYKRGLLNAGQEEHSRLEGAKRVGCMHVDGPLRTGPIQ</sequence>
<feature type="non-terminal residue" evidence="1">
    <location>
        <position position="1"/>
    </location>
</feature>
<reference evidence="1" key="1">
    <citation type="submission" date="2021-01" db="EMBL/GenBank/DDBJ databases">
        <title>Adiantum capillus-veneris genome.</title>
        <authorList>
            <person name="Fang Y."/>
            <person name="Liao Q."/>
        </authorList>
    </citation>
    <scope>NUCLEOTIDE SEQUENCE</scope>
    <source>
        <strain evidence="1">H3</strain>
        <tissue evidence="1">Leaf</tissue>
    </source>
</reference>
<comment type="caution">
    <text evidence="1">The sequence shown here is derived from an EMBL/GenBank/DDBJ whole genome shotgun (WGS) entry which is preliminary data.</text>
</comment>
<evidence type="ECO:0000313" key="2">
    <source>
        <dbReference type="Proteomes" id="UP000886520"/>
    </source>
</evidence>
<dbReference type="EMBL" id="JABFUD020000001">
    <property type="protein sequence ID" value="KAI5084898.1"/>
    <property type="molecule type" value="Genomic_DNA"/>
</dbReference>